<dbReference type="Proteomes" id="UP000620124">
    <property type="component" value="Unassembled WGS sequence"/>
</dbReference>
<organism evidence="6 7">
    <name type="scientific">Mycena venus</name>
    <dbReference type="NCBI Taxonomy" id="2733690"/>
    <lineage>
        <taxon>Eukaryota</taxon>
        <taxon>Fungi</taxon>
        <taxon>Dikarya</taxon>
        <taxon>Basidiomycota</taxon>
        <taxon>Agaricomycotina</taxon>
        <taxon>Agaricomycetes</taxon>
        <taxon>Agaricomycetidae</taxon>
        <taxon>Agaricales</taxon>
        <taxon>Marasmiineae</taxon>
        <taxon>Mycenaceae</taxon>
        <taxon>Mycena</taxon>
    </lineage>
</organism>
<gene>
    <name evidence="6" type="ORF">MVEN_01871600</name>
</gene>
<evidence type="ECO:0000256" key="4">
    <source>
        <dbReference type="PROSITE-ProRule" id="PRU00134"/>
    </source>
</evidence>
<evidence type="ECO:0000313" key="6">
    <source>
        <dbReference type="EMBL" id="KAF7341351.1"/>
    </source>
</evidence>
<keyword evidence="2 4" id="KW-0863">Zinc-finger</keyword>
<comment type="caution">
    <text evidence="6">The sequence shown here is derived from an EMBL/GenBank/DDBJ whole genome shotgun (WGS) entry which is preliminary data.</text>
</comment>
<evidence type="ECO:0000313" key="7">
    <source>
        <dbReference type="Proteomes" id="UP000620124"/>
    </source>
</evidence>
<evidence type="ECO:0000259" key="5">
    <source>
        <dbReference type="PROSITE" id="PS50865"/>
    </source>
</evidence>
<sequence>MHWPFAGLLDDDRPDTPKARIFIPRQYLQTSFISAPGNGSPSDLIFLLRLVPRATDTKRVLLLPLLFVHLDPSRIPTPKDLDSVLYKASRHAELSRATGALAVLRALSEMLAARVVPPPAYTDLWHRLYRWIIFFHLYCEVIPDMDLSAIYHAIAITILDLHRHDSMSAAVNKAAGVRCIMADYWAKSVRGVLSIGTELVASILVFLFDQNSEETEDETKLREILVGIGGSESDLAYLLVKQSNDIVGHPVNYHAGSINIVNSVIQAQSSHGDSLRAGLLAHGGAKALIDAIFYAEEARPHSPLAAEKVYVGLICLLGHFDSDAGAVWISRALSAGLLKLIVALGRSRKSEREEPWLTCSILQRFLIKTLPESLVHYKFAQKIKDALPAPLAIAFSAPFAKCAIATFWTEFAELVQERLRALEFFADRRLMSVSACENIQCGKIGERRTFRKCAGCGLVCYCSPECQMTDWEAAHRGSCRALKSTGPANARERGYVRAILQSNFESPEIRTAVLKQQARFMYTNPGVDFVTVYDFTRNAKGINLSNTPYFSRGWCEIKPISDYAAASGRLGQLLRAAGAIRVHLVVLSSNLQRKAPERILPMWSVPQLPNDLLRIVQDLPRGLLPVALDTALVQPLRGLVTSATKMMQEVYY</sequence>
<proteinExistence type="predicted"/>
<keyword evidence="3" id="KW-0862">Zinc</keyword>
<accession>A0A8H7CMD7</accession>
<dbReference type="Gene3D" id="6.10.140.2220">
    <property type="match status" value="1"/>
</dbReference>
<dbReference type="GO" id="GO:0008270">
    <property type="term" value="F:zinc ion binding"/>
    <property type="evidence" value="ECO:0007669"/>
    <property type="project" value="UniProtKB-KW"/>
</dbReference>
<dbReference type="InterPro" id="IPR002893">
    <property type="entry name" value="Znf_MYND"/>
</dbReference>
<evidence type="ECO:0000256" key="3">
    <source>
        <dbReference type="ARBA" id="ARBA00022833"/>
    </source>
</evidence>
<evidence type="ECO:0000256" key="1">
    <source>
        <dbReference type="ARBA" id="ARBA00022723"/>
    </source>
</evidence>
<name>A0A8H7CMD7_9AGAR</name>
<dbReference type="SUPFAM" id="SSF144232">
    <property type="entry name" value="HIT/MYND zinc finger-like"/>
    <property type="match status" value="1"/>
</dbReference>
<keyword evidence="7" id="KW-1185">Reference proteome</keyword>
<dbReference type="Pfam" id="PF01753">
    <property type="entry name" value="zf-MYND"/>
    <property type="match status" value="1"/>
</dbReference>
<feature type="domain" description="MYND-type" evidence="5">
    <location>
        <begin position="438"/>
        <end position="479"/>
    </location>
</feature>
<reference evidence="6" key="1">
    <citation type="submission" date="2020-05" db="EMBL/GenBank/DDBJ databases">
        <title>Mycena genomes resolve the evolution of fungal bioluminescence.</title>
        <authorList>
            <person name="Tsai I.J."/>
        </authorList>
    </citation>
    <scope>NUCLEOTIDE SEQUENCE</scope>
    <source>
        <strain evidence="6">CCC161011</strain>
    </source>
</reference>
<dbReference type="EMBL" id="JACAZI010000018">
    <property type="protein sequence ID" value="KAF7341351.1"/>
    <property type="molecule type" value="Genomic_DNA"/>
</dbReference>
<dbReference type="OrthoDB" id="2869484at2759"/>
<dbReference type="PROSITE" id="PS50865">
    <property type="entry name" value="ZF_MYND_2"/>
    <property type="match status" value="1"/>
</dbReference>
<keyword evidence="1" id="KW-0479">Metal-binding</keyword>
<evidence type="ECO:0000256" key="2">
    <source>
        <dbReference type="ARBA" id="ARBA00022771"/>
    </source>
</evidence>
<protein>
    <recommendedName>
        <fullName evidence="5">MYND-type domain-containing protein</fullName>
    </recommendedName>
</protein>
<dbReference type="AlphaFoldDB" id="A0A8H7CMD7"/>